<dbReference type="PROSITE" id="PS00028">
    <property type="entry name" value="ZINC_FINGER_C2H2_1"/>
    <property type="match status" value="1"/>
</dbReference>
<evidence type="ECO:0000313" key="3">
    <source>
        <dbReference type="EMBL" id="KAJ8894859.1"/>
    </source>
</evidence>
<name>A0ABQ9IDV6_9NEOP</name>
<comment type="caution">
    <text evidence="3">The sequence shown here is derived from an EMBL/GenBank/DDBJ whole genome shotgun (WGS) entry which is preliminary data.</text>
</comment>
<dbReference type="InterPro" id="IPR013087">
    <property type="entry name" value="Znf_C2H2_type"/>
</dbReference>
<keyword evidence="1" id="KW-0862">Zinc</keyword>
<feature type="domain" description="C2H2-type" evidence="2">
    <location>
        <begin position="49"/>
        <end position="76"/>
    </location>
</feature>
<reference evidence="3 4" key="1">
    <citation type="submission" date="2023-02" db="EMBL/GenBank/DDBJ databases">
        <title>LHISI_Scaffold_Assembly.</title>
        <authorList>
            <person name="Stuart O.P."/>
            <person name="Cleave R."/>
            <person name="Magrath M.J.L."/>
            <person name="Mikheyev A.S."/>
        </authorList>
    </citation>
    <scope>NUCLEOTIDE SEQUENCE [LARGE SCALE GENOMIC DNA]</scope>
    <source>
        <strain evidence="3">Daus_M_001</strain>
        <tissue evidence="3">Leg muscle</tissue>
    </source>
</reference>
<dbReference type="SMART" id="SM00355">
    <property type="entry name" value="ZnF_C2H2"/>
    <property type="match status" value="2"/>
</dbReference>
<organism evidence="3 4">
    <name type="scientific">Dryococelus australis</name>
    <dbReference type="NCBI Taxonomy" id="614101"/>
    <lineage>
        <taxon>Eukaryota</taxon>
        <taxon>Metazoa</taxon>
        <taxon>Ecdysozoa</taxon>
        <taxon>Arthropoda</taxon>
        <taxon>Hexapoda</taxon>
        <taxon>Insecta</taxon>
        <taxon>Pterygota</taxon>
        <taxon>Neoptera</taxon>
        <taxon>Polyneoptera</taxon>
        <taxon>Phasmatodea</taxon>
        <taxon>Verophasmatodea</taxon>
        <taxon>Anareolatae</taxon>
        <taxon>Phasmatidae</taxon>
        <taxon>Eurycanthinae</taxon>
        <taxon>Dryococelus</taxon>
    </lineage>
</organism>
<accession>A0ABQ9IDV6</accession>
<dbReference type="EMBL" id="JARBHB010000001">
    <property type="protein sequence ID" value="KAJ8894859.1"/>
    <property type="molecule type" value="Genomic_DNA"/>
</dbReference>
<proteinExistence type="predicted"/>
<dbReference type="Gene3D" id="3.30.160.60">
    <property type="entry name" value="Classic Zinc Finger"/>
    <property type="match status" value="1"/>
</dbReference>
<gene>
    <name evidence="3" type="ORF">PR048_000166</name>
</gene>
<evidence type="ECO:0000256" key="1">
    <source>
        <dbReference type="PROSITE-ProRule" id="PRU00042"/>
    </source>
</evidence>
<dbReference type="InterPro" id="IPR036236">
    <property type="entry name" value="Znf_C2H2_sf"/>
</dbReference>
<protein>
    <recommendedName>
        <fullName evidence="2">C2H2-type domain-containing protein</fullName>
    </recommendedName>
</protein>
<dbReference type="PROSITE" id="PS50157">
    <property type="entry name" value="ZINC_FINGER_C2H2_2"/>
    <property type="match status" value="1"/>
</dbReference>
<dbReference type="Proteomes" id="UP001159363">
    <property type="component" value="Chromosome 1"/>
</dbReference>
<keyword evidence="4" id="KW-1185">Reference proteome</keyword>
<keyword evidence="1" id="KW-0479">Metal-binding</keyword>
<evidence type="ECO:0000259" key="2">
    <source>
        <dbReference type="PROSITE" id="PS50157"/>
    </source>
</evidence>
<keyword evidence="1" id="KW-0863">Zinc-finger</keyword>
<evidence type="ECO:0000313" key="4">
    <source>
        <dbReference type="Proteomes" id="UP001159363"/>
    </source>
</evidence>
<dbReference type="SUPFAM" id="SSF57667">
    <property type="entry name" value="beta-beta-alpha zinc fingers"/>
    <property type="match status" value="1"/>
</dbReference>
<sequence length="105" mass="12147">MQSAIFPNGDEVMSFLLRITSVTVCRSVPGGVPWNADMDAVLRRAMFAHRCSACGRSYKYKKNLQRHIQVECGKEPQFACMFCSSRFRYRTHMLRHAFCKHDIVL</sequence>